<evidence type="ECO:0000256" key="3">
    <source>
        <dbReference type="ARBA" id="ARBA00022448"/>
    </source>
</evidence>
<accession>A0A2T4Z7M8</accession>
<sequence>MAHLRKFLKVGHWPSLLSSFLYFDISFMIWVMLGALSVYVSADLGLTEAQKGLMVAIPILGGSVFRIFLGILTDRIGAKKTGIMGMMLTMVPLFLLWVSGTTLPEVYAYGFLLGIAGASFAASLPLASRWYPPQYQGLAMGIAGAGNSGTLLATLFAPRLAEFFGSWHAVFGIAMIPMGVVLLVHWWMAKEPPEQSAPKQWSDYLGVLKMKDAWLFCFFYSITFGGFVGLTSFLPQFFNGQYGLAPVQAGDFVTLCVLAGSALRPVGGWIADRVGGVRMLQVLFLIIAVLFGAVSLLLPFGLQLILLFLVMGALGMGNGAVFQLVPQRFSKEIGLMTGIVGAAGGLGGFFLPSLLGALKQATGTFASGFLVITCLVAVAFVVMWMIGREWKRQMAVKEQVAG</sequence>
<comment type="similarity">
    <text evidence="2">Belongs to the major facilitator superfamily. Nitrate/nitrite porter (TC 2.A.1.8) family.</text>
</comment>
<keyword evidence="4 8" id="KW-0812">Transmembrane</keyword>
<feature type="transmembrane region" description="Helical" evidence="8">
    <location>
        <begin position="337"/>
        <end position="358"/>
    </location>
</feature>
<evidence type="ECO:0000256" key="5">
    <source>
        <dbReference type="ARBA" id="ARBA00022989"/>
    </source>
</evidence>
<reference evidence="10 11" key="1">
    <citation type="submission" date="2018-04" db="EMBL/GenBank/DDBJ databases">
        <title>Genomic Encyclopedia of Archaeal and Bacterial Type Strains, Phase II (KMG-II): from individual species to whole genera.</title>
        <authorList>
            <person name="Goeker M."/>
        </authorList>
    </citation>
    <scope>NUCLEOTIDE SEQUENCE [LARGE SCALE GENOMIC DNA]</scope>
    <source>
        <strain evidence="10 11">DSM 45169</strain>
    </source>
</reference>
<protein>
    <submittedName>
        <fullName evidence="10">NNP family nitrate/nitrite transporter-like MFS transporter</fullName>
    </submittedName>
</protein>
<evidence type="ECO:0000256" key="7">
    <source>
        <dbReference type="ARBA" id="ARBA00023136"/>
    </source>
</evidence>
<feature type="domain" description="Major facilitator superfamily (MFS) profile" evidence="9">
    <location>
        <begin position="14"/>
        <end position="391"/>
    </location>
</feature>
<dbReference type="GO" id="GO:0005886">
    <property type="term" value="C:plasma membrane"/>
    <property type="evidence" value="ECO:0007669"/>
    <property type="project" value="UniProtKB-SubCell"/>
</dbReference>
<dbReference type="PROSITE" id="PS50850">
    <property type="entry name" value="MFS"/>
    <property type="match status" value="1"/>
</dbReference>
<evidence type="ECO:0000259" key="9">
    <source>
        <dbReference type="PROSITE" id="PS50850"/>
    </source>
</evidence>
<keyword evidence="6" id="KW-0534">Nitrate assimilation</keyword>
<dbReference type="InterPro" id="IPR044772">
    <property type="entry name" value="NO3_transporter"/>
</dbReference>
<dbReference type="EMBL" id="PZZP01000001">
    <property type="protein sequence ID" value="PTM57875.1"/>
    <property type="molecule type" value="Genomic_DNA"/>
</dbReference>
<dbReference type="InterPro" id="IPR036259">
    <property type="entry name" value="MFS_trans_sf"/>
</dbReference>
<evidence type="ECO:0000256" key="8">
    <source>
        <dbReference type="SAM" id="Phobius"/>
    </source>
</evidence>
<feature type="transmembrane region" description="Helical" evidence="8">
    <location>
        <begin position="81"/>
        <end position="100"/>
    </location>
</feature>
<dbReference type="Pfam" id="PF07690">
    <property type="entry name" value="MFS_1"/>
    <property type="match status" value="1"/>
</dbReference>
<evidence type="ECO:0000256" key="1">
    <source>
        <dbReference type="ARBA" id="ARBA00004651"/>
    </source>
</evidence>
<keyword evidence="5 8" id="KW-1133">Transmembrane helix</keyword>
<name>A0A2T4Z7M8_9BACL</name>
<dbReference type="Proteomes" id="UP000241639">
    <property type="component" value="Unassembled WGS sequence"/>
</dbReference>
<feature type="transmembrane region" description="Helical" evidence="8">
    <location>
        <begin position="213"/>
        <end position="235"/>
    </location>
</feature>
<feature type="transmembrane region" description="Helical" evidence="8">
    <location>
        <begin position="247"/>
        <end position="267"/>
    </location>
</feature>
<keyword evidence="3" id="KW-0813">Transport</keyword>
<feature type="transmembrane region" description="Helical" evidence="8">
    <location>
        <begin position="364"/>
        <end position="387"/>
    </location>
</feature>
<dbReference type="GO" id="GO:0015112">
    <property type="term" value="F:nitrate transmembrane transporter activity"/>
    <property type="evidence" value="ECO:0007669"/>
    <property type="project" value="InterPro"/>
</dbReference>
<dbReference type="InterPro" id="IPR020846">
    <property type="entry name" value="MFS_dom"/>
</dbReference>
<comment type="caution">
    <text evidence="10">The sequence shown here is derived from an EMBL/GenBank/DDBJ whole genome shotgun (WGS) entry which is preliminary data.</text>
</comment>
<proteinExistence type="inferred from homology"/>
<feature type="transmembrane region" description="Helical" evidence="8">
    <location>
        <begin position="169"/>
        <end position="189"/>
    </location>
</feature>
<evidence type="ECO:0000313" key="10">
    <source>
        <dbReference type="EMBL" id="PTM57875.1"/>
    </source>
</evidence>
<evidence type="ECO:0000256" key="4">
    <source>
        <dbReference type="ARBA" id="ARBA00022692"/>
    </source>
</evidence>
<gene>
    <name evidence="10" type="ORF">C8J48_0440</name>
</gene>
<evidence type="ECO:0000256" key="2">
    <source>
        <dbReference type="ARBA" id="ARBA00008432"/>
    </source>
</evidence>
<dbReference type="OrthoDB" id="9773404at2"/>
<feature type="transmembrane region" description="Helical" evidence="8">
    <location>
        <begin position="106"/>
        <end position="126"/>
    </location>
</feature>
<evidence type="ECO:0000256" key="6">
    <source>
        <dbReference type="ARBA" id="ARBA00023063"/>
    </source>
</evidence>
<organism evidence="10 11">
    <name type="scientific">Desmospora activa DSM 45169</name>
    <dbReference type="NCBI Taxonomy" id="1121389"/>
    <lineage>
        <taxon>Bacteria</taxon>
        <taxon>Bacillati</taxon>
        <taxon>Bacillota</taxon>
        <taxon>Bacilli</taxon>
        <taxon>Bacillales</taxon>
        <taxon>Thermoactinomycetaceae</taxon>
        <taxon>Desmospora</taxon>
    </lineage>
</organism>
<dbReference type="SUPFAM" id="SSF103473">
    <property type="entry name" value="MFS general substrate transporter"/>
    <property type="match status" value="1"/>
</dbReference>
<dbReference type="PANTHER" id="PTHR23515">
    <property type="entry name" value="HIGH-AFFINITY NITRATE TRANSPORTER 2.3"/>
    <property type="match status" value="1"/>
</dbReference>
<feature type="transmembrane region" description="Helical" evidence="8">
    <location>
        <begin position="138"/>
        <end position="157"/>
    </location>
</feature>
<comment type="subcellular location">
    <subcellularLocation>
        <location evidence="1">Cell membrane</location>
        <topology evidence="1">Multi-pass membrane protein</topology>
    </subcellularLocation>
</comment>
<keyword evidence="7 8" id="KW-0472">Membrane</keyword>
<dbReference type="CDD" id="cd17341">
    <property type="entry name" value="MFS_NRT2_like"/>
    <property type="match status" value="1"/>
</dbReference>
<evidence type="ECO:0000313" key="11">
    <source>
        <dbReference type="Proteomes" id="UP000241639"/>
    </source>
</evidence>
<dbReference type="InterPro" id="IPR011701">
    <property type="entry name" value="MFS"/>
</dbReference>
<dbReference type="Gene3D" id="1.20.1250.20">
    <property type="entry name" value="MFS general substrate transporter like domains"/>
    <property type="match status" value="1"/>
</dbReference>
<keyword evidence="11" id="KW-1185">Reference proteome</keyword>
<dbReference type="RefSeq" id="WP_107724740.1">
    <property type="nucleotide sequence ID" value="NZ_PZZP01000001.1"/>
</dbReference>
<feature type="transmembrane region" description="Helical" evidence="8">
    <location>
        <begin position="20"/>
        <end position="40"/>
    </location>
</feature>
<dbReference type="AlphaFoldDB" id="A0A2T4Z7M8"/>
<feature type="transmembrane region" description="Helical" evidence="8">
    <location>
        <begin position="304"/>
        <end position="325"/>
    </location>
</feature>
<feature type="transmembrane region" description="Helical" evidence="8">
    <location>
        <begin position="279"/>
        <end position="298"/>
    </location>
</feature>
<feature type="transmembrane region" description="Helical" evidence="8">
    <location>
        <begin position="52"/>
        <end position="69"/>
    </location>
</feature>
<dbReference type="GO" id="GO:0042128">
    <property type="term" value="P:nitrate assimilation"/>
    <property type="evidence" value="ECO:0007669"/>
    <property type="project" value="UniProtKB-KW"/>
</dbReference>